<organism evidence="5 6">
    <name type="scientific">Saccharata proteae CBS 121410</name>
    <dbReference type="NCBI Taxonomy" id="1314787"/>
    <lineage>
        <taxon>Eukaryota</taxon>
        <taxon>Fungi</taxon>
        <taxon>Dikarya</taxon>
        <taxon>Ascomycota</taxon>
        <taxon>Pezizomycotina</taxon>
        <taxon>Dothideomycetes</taxon>
        <taxon>Dothideomycetes incertae sedis</taxon>
        <taxon>Botryosphaeriales</taxon>
        <taxon>Saccharataceae</taxon>
        <taxon>Saccharata</taxon>
    </lineage>
</organism>
<feature type="region of interest" description="Disordered" evidence="3">
    <location>
        <begin position="171"/>
        <end position="267"/>
    </location>
</feature>
<keyword evidence="2" id="KW-0183">Conidiation</keyword>
<feature type="compositionally biased region" description="Polar residues" evidence="3">
    <location>
        <begin position="244"/>
        <end position="257"/>
    </location>
</feature>
<evidence type="ECO:0000313" key="6">
    <source>
        <dbReference type="Proteomes" id="UP000799776"/>
    </source>
</evidence>
<dbReference type="GO" id="GO:0003677">
    <property type="term" value="F:DNA binding"/>
    <property type="evidence" value="ECO:0007669"/>
    <property type="project" value="InterPro"/>
</dbReference>
<dbReference type="InterPro" id="IPR018004">
    <property type="entry name" value="KilA/APSES_HTH"/>
</dbReference>
<dbReference type="SUPFAM" id="SSF54616">
    <property type="entry name" value="DNA-binding domain of Mlu1-box binding protein MBP1"/>
    <property type="match status" value="1"/>
</dbReference>
<dbReference type="InterPro" id="IPR003163">
    <property type="entry name" value="Tscrpt_reg_HTH_APSES-type"/>
</dbReference>
<keyword evidence="6" id="KW-1185">Reference proteome</keyword>
<sequence length="403" mass="44606">MVHKRKLPEQRNPLILPEHTPQLEILVERRRLGQTNLHVKPGQVGLANASKSENLGLFDYAHLRVPLPKDLKGSGIFTLQKNQAYPESYFLMRRSSDGHISATGMFKAAYPWASIEEEEAERNYHKTMPTAGDEEVAGNVWISPEEALSLSDEYGMKPWIVALLDPEPIEKGTKDKGTHEIATPPKFVVPDKEALFPPTPVGSMRTRSRELRSASPSKTPNRKIASPRKPRATRRSARGASAEVATSSLQNSQTAEDTASAKANGLEPIKDESTHIEVKEVVEKDGNVETTTTTATVEVPPNHPEMSLPRENDAAKMIEDAKRMVEAANEAEGRVDGAKSKRKADQVEEDEGELAIQPAKKSKVLEQELKKEKVKRKALTGLGATLAIGYVLLHYRLHIHGMY</sequence>
<accession>A0A9P4HP84</accession>
<gene>
    <name evidence="5" type="ORF">K490DRAFT_50436</name>
</gene>
<dbReference type="EMBL" id="ML978751">
    <property type="protein sequence ID" value="KAF2083921.1"/>
    <property type="molecule type" value="Genomic_DNA"/>
</dbReference>
<evidence type="ECO:0000313" key="5">
    <source>
        <dbReference type="EMBL" id="KAF2083921.1"/>
    </source>
</evidence>
<feature type="compositionally biased region" description="Basic residues" evidence="3">
    <location>
        <begin position="225"/>
        <end position="237"/>
    </location>
</feature>
<evidence type="ECO:0000256" key="3">
    <source>
        <dbReference type="SAM" id="MobiDB-lite"/>
    </source>
</evidence>
<dbReference type="AlphaFoldDB" id="A0A9P4HP84"/>
<dbReference type="GO" id="GO:0030435">
    <property type="term" value="P:sporulation resulting in formation of a cellular spore"/>
    <property type="evidence" value="ECO:0007669"/>
    <property type="project" value="UniProtKB-KW"/>
</dbReference>
<dbReference type="GO" id="GO:0070197">
    <property type="term" value="P:meiotic attachment of telomere to nuclear envelope"/>
    <property type="evidence" value="ECO:0007669"/>
    <property type="project" value="InterPro"/>
</dbReference>
<dbReference type="InterPro" id="IPR037548">
    <property type="entry name" value="Bqt4"/>
</dbReference>
<evidence type="ECO:0000256" key="1">
    <source>
        <dbReference type="ARBA" id="ARBA00022969"/>
    </source>
</evidence>
<proteinExistence type="predicted"/>
<dbReference type="GO" id="GO:1990862">
    <property type="term" value="C:nuclear membrane complex Bqt3-Bqt4"/>
    <property type="evidence" value="ECO:0007669"/>
    <property type="project" value="InterPro"/>
</dbReference>
<name>A0A9P4HP84_9PEZI</name>
<dbReference type="GO" id="GO:0044820">
    <property type="term" value="P:mitotic telomere tethering at nuclear periphery"/>
    <property type="evidence" value="ECO:0007669"/>
    <property type="project" value="TreeGrafter"/>
</dbReference>
<feature type="region of interest" description="Disordered" evidence="3">
    <location>
        <begin position="329"/>
        <end position="353"/>
    </location>
</feature>
<dbReference type="Proteomes" id="UP000799776">
    <property type="component" value="Unassembled WGS sequence"/>
</dbReference>
<feature type="domain" description="HTH APSES-type" evidence="4">
    <location>
        <begin position="66"/>
        <end position="176"/>
    </location>
</feature>
<protein>
    <recommendedName>
        <fullName evidence="4">HTH APSES-type domain-containing protein</fullName>
    </recommendedName>
</protein>
<evidence type="ECO:0000256" key="2">
    <source>
        <dbReference type="ARBA" id="ARBA00023321"/>
    </source>
</evidence>
<dbReference type="PANTHER" id="PTHR38044:SF1">
    <property type="entry name" value="BOUQUET FORMATION PROTEIN 4"/>
    <property type="match status" value="1"/>
</dbReference>
<reference evidence="5" key="1">
    <citation type="journal article" date="2020" name="Stud. Mycol.">
        <title>101 Dothideomycetes genomes: a test case for predicting lifestyles and emergence of pathogens.</title>
        <authorList>
            <person name="Haridas S."/>
            <person name="Albert R."/>
            <person name="Binder M."/>
            <person name="Bloem J."/>
            <person name="Labutti K."/>
            <person name="Salamov A."/>
            <person name="Andreopoulos B."/>
            <person name="Baker S."/>
            <person name="Barry K."/>
            <person name="Bills G."/>
            <person name="Bluhm B."/>
            <person name="Cannon C."/>
            <person name="Castanera R."/>
            <person name="Culley D."/>
            <person name="Daum C."/>
            <person name="Ezra D."/>
            <person name="Gonzalez J."/>
            <person name="Henrissat B."/>
            <person name="Kuo A."/>
            <person name="Liang C."/>
            <person name="Lipzen A."/>
            <person name="Lutzoni F."/>
            <person name="Magnuson J."/>
            <person name="Mondo S."/>
            <person name="Nolan M."/>
            <person name="Ohm R."/>
            <person name="Pangilinan J."/>
            <person name="Park H.-J."/>
            <person name="Ramirez L."/>
            <person name="Alfaro M."/>
            <person name="Sun H."/>
            <person name="Tritt A."/>
            <person name="Yoshinaga Y."/>
            <person name="Zwiers L.-H."/>
            <person name="Turgeon B."/>
            <person name="Goodwin S."/>
            <person name="Spatafora J."/>
            <person name="Crous P."/>
            <person name="Grigoriev I."/>
        </authorList>
    </citation>
    <scope>NUCLEOTIDE SEQUENCE</scope>
    <source>
        <strain evidence="5">CBS 121410</strain>
    </source>
</reference>
<evidence type="ECO:0000259" key="4">
    <source>
        <dbReference type="PROSITE" id="PS51299"/>
    </source>
</evidence>
<dbReference type="PANTHER" id="PTHR38044">
    <property type="entry name" value="BOUQUET FORMATION PROTEIN 4"/>
    <property type="match status" value="1"/>
</dbReference>
<dbReference type="PROSITE" id="PS51299">
    <property type="entry name" value="HTH_APSES"/>
    <property type="match status" value="1"/>
</dbReference>
<dbReference type="SMART" id="SM01252">
    <property type="entry name" value="KilA-N"/>
    <property type="match status" value="1"/>
</dbReference>
<dbReference type="InterPro" id="IPR036887">
    <property type="entry name" value="HTH_APSES_sf"/>
</dbReference>
<dbReference type="OrthoDB" id="5346159at2759"/>
<feature type="compositionally biased region" description="Basic and acidic residues" evidence="3">
    <location>
        <begin position="329"/>
        <end position="346"/>
    </location>
</feature>
<comment type="caution">
    <text evidence="5">The sequence shown here is derived from an EMBL/GenBank/DDBJ whole genome shotgun (WGS) entry which is preliminary data.</text>
</comment>
<dbReference type="GO" id="GO:0048315">
    <property type="term" value="P:conidium formation"/>
    <property type="evidence" value="ECO:0007669"/>
    <property type="project" value="UniProtKB-KW"/>
</dbReference>
<keyword evidence="1" id="KW-0749">Sporulation</keyword>